<evidence type="ECO:0000313" key="2">
    <source>
        <dbReference type="EMBL" id="MFC5271104.1"/>
    </source>
</evidence>
<organism evidence="2 3">
    <name type="scientific">Adhaeribacter terreus</name>
    <dbReference type="NCBI Taxonomy" id="529703"/>
    <lineage>
        <taxon>Bacteria</taxon>
        <taxon>Pseudomonadati</taxon>
        <taxon>Bacteroidota</taxon>
        <taxon>Cytophagia</taxon>
        <taxon>Cytophagales</taxon>
        <taxon>Hymenobacteraceae</taxon>
        <taxon>Adhaeribacter</taxon>
    </lineage>
</organism>
<accession>A0ABW0E9W6</accession>
<dbReference type="RefSeq" id="WP_378017470.1">
    <property type="nucleotide sequence ID" value="NZ_JBHSKT010000005.1"/>
</dbReference>
<reference evidence="3" key="1">
    <citation type="journal article" date="2019" name="Int. J. Syst. Evol. Microbiol.">
        <title>The Global Catalogue of Microorganisms (GCM) 10K type strain sequencing project: providing services to taxonomists for standard genome sequencing and annotation.</title>
        <authorList>
            <consortium name="The Broad Institute Genomics Platform"/>
            <consortium name="The Broad Institute Genome Sequencing Center for Infectious Disease"/>
            <person name="Wu L."/>
            <person name="Ma J."/>
        </authorList>
    </citation>
    <scope>NUCLEOTIDE SEQUENCE [LARGE SCALE GENOMIC DNA]</scope>
    <source>
        <strain evidence="3">KACC 12602</strain>
    </source>
</reference>
<evidence type="ECO:0000313" key="3">
    <source>
        <dbReference type="Proteomes" id="UP001596161"/>
    </source>
</evidence>
<gene>
    <name evidence="2" type="ORF">ACFPIB_10815</name>
</gene>
<feature type="compositionally biased region" description="Basic and acidic residues" evidence="1">
    <location>
        <begin position="24"/>
        <end position="35"/>
    </location>
</feature>
<protein>
    <submittedName>
        <fullName evidence="2">Uncharacterized protein</fullName>
    </submittedName>
</protein>
<dbReference type="Proteomes" id="UP001596161">
    <property type="component" value="Unassembled WGS sequence"/>
</dbReference>
<sequence length="54" mass="6136">MADKNNSKTHKEVTQELLAAGKISEKGLEKARQQLEEDPEWQAFLASQPKRKQA</sequence>
<comment type="caution">
    <text evidence="2">The sequence shown here is derived from an EMBL/GenBank/DDBJ whole genome shotgun (WGS) entry which is preliminary data.</text>
</comment>
<dbReference type="EMBL" id="JBHSKT010000005">
    <property type="protein sequence ID" value="MFC5271104.1"/>
    <property type="molecule type" value="Genomic_DNA"/>
</dbReference>
<proteinExistence type="predicted"/>
<feature type="region of interest" description="Disordered" evidence="1">
    <location>
        <begin position="24"/>
        <end position="54"/>
    </location>
</feature>
<evidence type="ECO:0000256" key="1">
    <source>
        <dbReference type="SAM" id="MobiDB-lite"/>
    </source>
</evidence>
<name>A0ABW0E9W6_9BACT</name>
<keyword evidence="3" id="KW-1185">Reference proteome</keyword>